<dbReference type="InterPro" id="IPR021133">
    <property type="entry name" value="HEAT_type_2"/>
</dbReference>
<dbReference type="PANTHER" id="PTHR12697:SF38">
    <property type="entry name" value="PBS LYASE HEAT DOMAIN PROTEIN REPEAT-CONTAINING PROTEIN"/>
    <property type="match status" value="1"/>
</dbReference>
<dbReference type="OrthoDB" id="247405at2"/>
<keyword evidence="3" id="KW-0456">Lyase</keyword>
<comment type="function">
    <text evidence="1">Catalyzes the hydroxylation of the N(6)-(4-aminobutyl)-L-lysine intermediate produced by deoxyhypusine synthase/DHPS on a critical lysine of the eukaryotic translation initiation factor 5A/eIF-5A. This is the second step of the post-translational modification of that lysine into an unusual amino acid residue named hypusine. Hypusination is unique to mature eIF-5A factor and is essential for its function.</text>
</comment>
<keyword evidence="4" id="KW-1185">Reference proteome</keyword>
<dbReference type="KEGG" id="lcre:Pla8534_37360"/>
<dbReference type="GO" id="GO:0016829">
    <property type="term" value="F:lyase activity"/>
    <property type="evidence" value="ECO:0007669"/>
    <property type="project" value="UniProtKB-KW"/>
</dbReference>
<dbReference type="PANTHER" id="PTHR12697">
    <property type="entry name" value="PBS LYASE HEAT-LIKE PROTEIN"/>
    <property type="match status" value="1"/>
</dbReference>
<gene>
    <name evidence="3" type="ORF">Pla8534_37360</name>
</gene>
<dbReference type="PROSITE" id="PS50077">
    <property type="entry name" value="HEAT_REPEAT"/>
    <property type="match status" value="1"/>
</dbReference>
<dbReference type="AlphaFoldDB" id="A0A518DVQ6"/>
<dbReference type="InterPro" id="IPR016024">
    <property type="entry name" value="ARM-type_fold"/>
</dbReference>
<evidence type="ECO:0000256" key="1">
    <source>
        <dbReference type="ARBA" id="ARBA00045876"/>
    </source>
</evidence>
<dbReference type="SUPFAM" id="SSF48371">
    <property type="entry name" value="ARM repeat"/>
    <property type="match status" value="2"/>
</dbReference>
<feature type="chain" id="PRO_5021928876" evidence="2">
    <location>
        <begin position="20"/>
        <end position="593"/>
    </location>
</feature>
<keyword evidence="2" id="KW-0732">Signal</keyword>
<proteinExistence type="predicted"/>
<dbReference type="Pfam" id="PF13646">
    <property type="entry name" value="HEAT_2"/>
    <property type="match status" value="4"/>
</dbReference>
<dbReference type="InterPro" id="IPR004155">
    <property type="entry name" value="PBS_lyase_HEAT"/>
</dbReference>
<organism evidence="3 4">
    <name type="scientific">Lignipirellula cremea</name>
    <dbReference type="NCBI Taxonomy" id="2528010"/>
    <lineage>
        <taxon>Bacteria</taxon>
        <taxon>Pseudomonadati</taxon>
        <taxon>Planctomycetota</taxon>
        <taxon>Planctomycetia</taxon>
        <taxon>Pirellulales</taxon>
        <taxon>Pirellulaceae</taxon>
        <taxon>Lignipirellula</taxon>
    </lineage>
</organism>
<dbReference type="EMBL" id="CP036433">
    <property type="protein sequence ID" value="QDU95917.1"/>
    <property type="molecule type" value="Genomic_DNA"/>
</dbReference>
<sequence length="593" mass="61872" precursor="true">MNKTFFFCLVLVLAPVAVAQEPIETQPAFEQLLEQAAAAGADSSVQIAAVDALGGAEGDQLAAAADALGVALKSDNVEIRWRAARSLGSLGQGVSATAVPALTVSLTDDDAKVRAYSAYALGEMGEAARPAAPELVKQAIDGDPLVRRAVFGALRRIKPGLDVTIPLFTKVLAEADPAAVMPVLQTLADGGPEAVPALREALKNEKAAYWATLVLADLGPVAAPAVPELVALLEDKEPVVRLQAILALGKIGPEAKAACPGLVKALENDKWESVQYAATYALATIGDKDSCEAAIRQAGLHGDDFQAVASAWALVQLNPNNEELKKKAVKLLVQALKNSNSHVRRAAARALFEIKASGEMIGPAIISALEDADPEVVSNAVRSIVALGPSIVDQVDEGLENDKLRMMTARILYRLGPDAADAVPELIEALEAAGDDKEDNDFREVAQFALGRIGAASAPAVEVLVDSLDSDDPEVQGSAIFALAKIGPGAQAALPALKEKLNSENRREKLLSAWAIMKIQTSDRKLLAPLAMPFLVEALTSDHEFVRIEAAKALGELGPLAATAVPALEEAATDSSSDVREAAAAAVAQIKGE</sequence>
<evidence type="ECO:0000313" key="4">
    <source>
        <dbReference type="Proteomes" id="UP000317648"/>
    </source>
</evidence>
<reference evidence="3 4" key="1">
    <citation type="submission" date="2019-02" db="EMBL/GenBank/DDBJ databases">
        <title>Deep-cultivation of Planctomycetes and their phenomic and genomic characterization uncovers novel biology.</title>
        <authorList>
            <person name="Wiegand S."/>
            <person name="Jogler M."/>
            <person name="Boedeker C."/>
            <person name="Pinto D."/>
            <person name="Vollmers J."/>
            <person name="Rivas-Marin E."/>
            <person name="Kohn T."/>
            <person name="Peeters S.H."/>
            <person name="Heuer A."/>
            <person name="Rast P."/>
            <person name="Oberbeckmann S."/>
            <person name="Bunk B."/>
            <person name="Jeske O."/>
            <person name="Meyerdierks A."/>
            <person name="Storesund J.E."/>
            <person name="Kallscheuer N."/>
            <person name="Luecker S."/>
            <person name="Lage O.M."/>
            <person name="Pohl T."/>
            <person name="Merkel B.J."/>
            <person name="Hornburger P."/>
            <person name="Mueller R.-W."/>
            <person name="Bruemmer F."/>
            <person name="Labrenz M."/>
            <person name="Spormann A.M."/>
            <person name="Op den Camp H."/>
            <person name="Overmann J."/>
            <person name="Amann R."/>
            <person name="Jetten M.S.M."/>
            <person name="Mascher T."/>
            <person name="Medema M.H."/>
            <person name="Devos D.P."/>
            <person name="Kaster A.-K."/>
            <person name="Ovreas L."/>
            <person name="Rohde M."/>
            <person name="Galperin M.Y."/>
            <person name="Jogler C."/>
        </authorList>
    </citation>
    <scope>NUCLEOTIDE SEQUENCE [LARGE SCALE GENOMIC DNA]</scope>
    <source>
        <strain evidence="3 4">Pla85_3_4</strain>
    </source>
</reference>
<evidence type="ECO:0000256" key="2">
    <source>
        <dbReference type="SAM" id="SignalP"/>
    </source>
</evidence>
<protein>
    <submittedName>
        <fullName evidence="3">Putative lyase</fullName>
    </submittedName>
</protein>
<dbReference type="RefSeq" id="WP_145054602.1">
    <property type="nucleotide sequence ID" value="NZ_CP036433.1"/>
</dbReference>
<dbReference type="InterPro" id="IPR011989">
    <property type="entry name" value="ARM-like"/>
</dbReference>
<dbReference type="SMART" id="SM00567">
    <property type="entry name" value="EZ_HEAT"/>
    <property type="match status" value="11"/>
</dbReference>
<dbReference type="GO" id="GO:0016491">
    <property type="term" value="F:oxidoreductase activity"/>
    <property type="evidence" value="ECO:0007669"/>
    <property type="project" value="TreeGrafter"/>
</dbReference>
<dbReference type="Gene3D" id="1.25.10.10">
    <property type="entry name" value="Leucine-rich Repeat Variant"/>
    <property type="match status" value="6"/>
</dbReference>
<accession>A0A518DVQ6</accession>
<evidence type="ECO:0000313" key="3">
    <source>
        <dbReference type="EMBL" id="QDU95917.1"/>
    </source>
</evidence>
<feature type="signal peptide" evidence="2">
    <location>
        <begin position="1"/>
        <end position="19"/>
    </location>
</feature>
<dbReference type="Proteomes" id="UP000317648">
    <property type="component" value="Chromosome"/>
</dbReference>
<name>A0A518DVQ6_9BACT</name>